<organism evidence="2 3">
    <name type="scientific">Cutaneotrichosporon spelunceum</name>
    <dbReference type="NCBI Taxonomy" id="1672016"/>
    <lineage>
        <taxon>Eukaryota</taxon>
        <taxon>Fungi</taxon>
        <taxon>Dikarya</taxon>
        <taxon>Basidiomycota</taxon>
        <taxon>Agaricomycotina</taxon>
        <taxon>Tremellomycetes</taxon>
        <taxon>Trichosporonales</taxon>
        <taxon>Trichosporonaceae</taxon>
        <taxon>Cutaneotrichosporon</taxon>
    </lineage>
</organism>
<sequence>MHIRSMSSSAEPPSPPERARRPSPYRLPALPDFLAAFAPLHAVGWRLQVLPGSLRDMPHSAADELASSADLQGRRLVRAYAFPRDRDGWRALVAAMSSIGQVVEDLDHHPLLLAAPASDLPPGVAELADAPDGYVLYVATHTHTPMPPLGLQMEGKPAPGVTGKDVAFAERVERAARHSHYV</sequence>
<gene>
    <name evidence="2" type="ORF">CspeluHIS016_0104290</name>
</gene>
<reference evidence="2" key="2">
    <citation type="submission" date="2023-06" db="EMBL/GenBank/DDBJ databases">
        <authorList>
            <person name="Kobayashi Y."/>
            <person name="Kayamori A."/>
            <person name="Aoki K."/>
            <person name="Shiwa Y."/>
            <person name="Fujita N."/>
            <person name="Sugita T."/>
            <person name="Iwasaki W."/>
            <person name="Tanaka N."/>
            <person name="Takashima M."/>
        </authorList>
    </citation>
    <scope>NUCLEOTIDE SEQUENCE</scope>
    <source>
        <strain evidence="2">HIS016</strain>
    </source>
</reference>
<name>A0AAD3Y9C6_9TREE</name>
<proteinExistence type="predicted"/>
<dbReference type="AlphaFoldDB" id="A0AAD3Y9C6"/>
<evidence type="ECO:0000313" key="2">
    <source>
        <dbReference type="EMBL" id="GMK53843.1"/>
    </source>
</evidence>
<evidence type="ECO:0000313" key="3">
    <source>
        <dbReference type="Proteomes" id="UP001222932"/>
    </source>
</evidence>
<reference evidence="2" key="1">
    <citation type="journal article" date="2023" name="BMC Genomics">
        <title>Chromosome-level genome assemblies of Cutaneotrichosporon spp. (Trichosporonales, Basidiomycota) reveal imbalanced evolution between nucleotide sequences and chromosome synteny.</title>
        <authorList>
            <person name="Kobayashi Y."/>
            <person name="Kayamori A."/>
            <person name="Aoki K."/>
            <person name="Shiwa Y."/>
            <person name="Matsutani M."/>
            <person name="Fujita N."/>
            <person name="Sugita T."/>
            <person name="Iwasaki W."/>
            <person name="Tanaka N."/>
            <person name="Takashima M."/>
        </authorList>
    </citation>
    <scope>NUCLEOTIDE SEQUENCE</scope>
    <source>
        <strain evidence="2">HIS016</strain>
    </source>
</reference>
<dbReference type="GO" id="GO:0006729">
    <property type="term" value="P:tetrahydrobiopterin biosynthetic process"/>
    <property type="evidence" value="ECO:0007669"/>
    <property type="project" value="InterPro"/>
</dbReference>
<dbReference type="GO" id="GO:0008124">
    <property type="term" value="F:4-alpha-hydroxytetrahydrobiopterin dehydratase activity"/>
    <property type="evidence" value="ECO:0007669"/>
    <property type="project" value="InterPro"/>
</dbReference>
<keyword evidence="3" id="KW-1185">Reference proteome</keyword>
<evidence type="ECO:0000256" key="1">
    <source>
        <dbReference type="SAM" id="MobiDB-lite"/>
    </source>
</evidence>
<feature type="compositionally biased region" description="Low complexity" evidence="1">
    <location>
        <begin position="1"/>
        <end position="11"/>
    </location>
</feature>
<accession>A0AAD3Y9C6</accession>
<dbReference type="Gene3D" id="3.30.1360.20">
    <property type="entry name" value="Transcriptional coactivator/pterin dehydratase"/>
    <property type="match status" value="1"/>
</dbReference>
<dbReference type="InterPro" id="IPR036428">
    <property type="entry name" value="PCD_sf"/>
</dbReference>
<dbReference type="EMBL" id="BTCM01000001">
    <property type="protein sequence ID" value="GMK53843.1"/>
    <property type="molecule type" value="Genomic_DNA"/>
</dbReference>
<protein>
    <submittedName>
        <fullName evidence="2">Uncharacterized protein</fullName>
    </submittedName>
</protein>
<comment type="caution">
    <text evidence="2">The sequence shown here is derived from an EMBL/GenBank/DDBJ whole genome shotgun (WGS) entry which is preliminary data.</text>
</comment>
<dbReference type="Proteomes" id="UP001222932">
    <property type="component" value="Unassembled WGS sequence"/>
</dbReference>
<feature type="region of interest" description="Disordered" evidence="1">
    <location>
        <begin position="1"/>
        <end position="24"/>
    </location>
</feature>